<gene>
    <name evidence="7" type="ORF">EFQ99_18015</name>
</gene>
<comment type="caution">
    <text evidence="7">The sequence shown here is derived from an EMBL/GenBank/DDBJ whole genome shotgun (WGS) entry which is preliminary data.</text>
</comment>
<dbReference type="FunFam" id="3.30.1340.30:FF:000001">
    <property type="entry name" value="Molecular chaperone OsmY"/>
    <property type="match status" value="1"/>
</dbReference>
<feature type="domain" description="BON" evidence="6">
    <location>
        <begin position="149"/>
        <end position="217"/>
    </location>
</feature>
<dbReference type="InterPro" id="IPR014004">
    <property type="entry name" value="Transpt-assoc_nodulatn_dom_bac"/>
</dbReference>
<accession>A0A3S0QTQ6</accession>
<keyword evidence="4" id="KW-0574">Periplasm</keyword>
<dbReference type="PROSITE" id="PS50914">
    <property type="entry name" value="BON"/>
    <property type="match status" value="3"/>
</dbReference>
<evidence type="ECO:0000313" key="8">
    <source>
        <dbReference type="Proteomes" id="UP000278823"/>
    </source>
</evidence>
<dbReference type="RefSeq" id="WP_126922356.1">
    <property type="nucleotide sequence ID" value="NZ_ML133691.1"/>
</dbReference>
<dbReference type="Pfam" id="PF04972">
    <property type="entry name" value="BON"/>
    <property type="match status" value="3"/>
</dbReference>
<organism evidence="7 8">
    <name type="scientific">Rhizobium vallis</name>
    <dbReference type="NCBI Taxonomy" id="634290"/>
    <lineage>
        <taxon>Bacteria</taxon>
        <taxon>Pseudomonadati</taxon>
        <taxon>Pseudomonadota</taxon>
        <taxon>Alphaproteobacteria</taxon>
        <taxon>Hyphomicrobiales</taxon>
        <taxon>Rhizobiaceae</taxon>
        <taxon>Rhizobium/Agrobacterium group</taxon>
        <taxon>Rhizobium</taxon>
    </lineage>
</organism>
<evidence type="ECO:0000259" key="6">
    <source>
        <dbReference type="PROSITE" id="PS50914"/>
    </source>
</evidence>
<evidence type="ECO:0000256" key="5">
    <source>
        <dbReference type="ARBA" id="ARBA00070588"/>
    </source>
</evidence>
<evidence type="ECO:0000256" key="2">
    <source>
        <dbReference type="ARBA" id="ARBA00022729"/>
    </source>
</evidence>
<keyword evidence="3" id="KW-0677">Repeat</keyword>
<dbReference type="SMART" id="SM00749">
    <property type="entry name" value="BON"/>
    <property type="match status" value="2"/>
</dbReference>
<feature type="domain" description="BON" evidence="6">
    <location>
        <begin position="3"/>
        <end position="71"/>
    </location>
</feature>
<dbReference type="PANTHER" id="PTHR34606">
    <property type="entry name" value="BON DOMAIN-CONTAINING PROTEIN"/>
    <property type="match status" value="1"/>
</dbReference>
<comment type="subcellular location">
    <subcellularLocation>
        <location evidence="1">Periplasm</location>
    </subcellularLocation>
</comment>
<feature type="domain" description="BON" evidence="6">
    <location>
        <begin position="78"/>
        <end position="146"/>
    </location>
</feature>
<keyword evidence="8" id="KW-1185">Reference proteome</keyword>
<dbReference type="InterPro" id="IPR007055">
    <property type="entry name" value="BON_dom"/>
</dbReference>
<protein>
    <recommendedName>
        <fullName evidence="5">Osmotically-inducible protein Y</fullName>
    </recommendedName>
</protein>
<dbReference type="AlphaFoldDB" id="A0A3S0QTQ6"/>
<dbReference type="OrthoDB" id="870892at2"/>
<dbReference type="Proteomes" id="UP000278823">
    <property type="component" value="Unassembled WGS sequence"/>
</dbReference>
<keyword evidence="2" id="KW-0732">Signal</keyword>
<dbReference type="PANTHER" id="PTHR34606:SF4">
    <property type="entry name" value="OUTER MEMBRANE LIPOPROTEIN DOLP"/>
    <property type="match status" value="1"/>
</dbReference>
<dbReference type="GO" id="GO:0042597">
    <property type="term" value="C:periplasmic space"/>
    <property type="evidence" value="ECO:0007669"/>
    <property type="project" value="UniProtKB-SubCell"/>
</dbReference>
<name>A0A3S0QTQ6_9HYPH</name>
<evidence type="ECO:0000256" key="4">
    <source>
        <dbReference type="ARBA" id="ARBA00022764"/>
    </source>
</evidence>
<evidence type="ECO:0000313" key="7">
    <source>
        <dbReference type="EMBL" id="RUM23884.1"/>
    </source>
</evidence>
<dbReference type="Gene3D" id="3.30.1340.30">
    <property type="match status" value="3"/>
</dbReference>
<reference evidence="8" key="1">
    <citation type="submission" date="2018-11" db="EMBL/GenBank/DDBJ databases">
        <title>Rhizobium chutanense sp. nov., isolated from root nodules of Phaseolus vulgaris in China.</title>
        <authorList>
            <person name="Huo Y."/>
        </authorList>
    </citation>
    <scope>NUCLEOTIDE SEQUENCE [LARGE SCALE GENOMIC DNA]</scope>
    <source>
        <strain evidence="8">CCBAU 65647</strain>
    </source>
</reference>
<proteinExistence type="predicted"/>
<dbReference type="EMBL" id="RJTH01000006">
    <property type="protein sequence ID" value="RUM23884.1"/>
    <property type="molecule type" value="Genomic_DNA"/>
</dbReference>
<evidence type="ECO:0000256" key="3">
    <source>
        <dbReference type="ARBA" id="ARBA00022737"/>
    </source>
</evidence>
<evidence type="ECO:0000256" key="1">
    <source>
        <dbReference type="ARBA" id="ARBA00004418"/>
    </source>
</evidence>
<sequence>MTTDSDIKRDVEAELKWDPDIDATDIAVAVKGGVVTLTGFVHSYVHKYQAERDVKRVSGVTGVANDIEVRLLSGSERPDPEIARDAVAALKAELPYSSQNMKVIVKSGWVELEGSAEWNYQRIRAEEAMRRVKGIKGVRNLIVLKPSVAPSEIKSKIEEAFRRNAEVDAKHVIVEASGSEVILKGSVRSWAERQEAERAAWRAPGVTKVDNRITISV</sequence>
<dbReference type="InterPro" id="IPR051686">
    <property type="entry name" value="Lipoprotein_DolP"/>
</dbReference>